<dbReference type="PROSITE" id="PS00463">
    <property type="entry name" value="ZN2_CY6_FUNGAL_1"/>
    <property type="match status" value="1"/>
</dbReference>
<dbReference type="Pfam" id="PF11951">
    <property type="entry name" value="Fungal_trans_2"/>
    <property type="match status" value="1"/>
</dbReference>
<dbReference type="Proteomes" id="UP000000560">
    <property type="component" value="Chromosome II"/>
</dbReference>
<dbReference type="PANTHER" id="PTHR37534:SF46">
    <property type="entry name" value="ZN(II)2CYS6 TRANSCRIPTION FACTOR (EUROFUNG)"/>
    <property type="match status" value="1"/>
</dbReference>
<gene>
    <name evidence="7" type="ORF">ANIA_04123</name>
</gene>
<evidence type="ECO:0000256" key="1">
    <source>
        <dbReference type="ARBA" id="ARBA00004123"/>
    </source>
</evidence>
<keyword evidence="4" id="KW-0804">Transcription</keyword>
<dbReference type="PROSITE" id="PS50048">
    <property type="entry name" value="ZN2_CY6_FUNGAL_2"/>
    <property type="match status" value="1"/>
</dbReference>
<dbReference type="CDD" id="cd00067">
    <property type="entry name" value="GAL4"/>
    <property type="match status" value="1"/>
</dbReference>
<accession>C8V511</accession>
<dbReference type="GO" id="GO:0005634">
    <property type="term" value="C:nucleus"/>
    <property type="evidence" value="ECO:0007669"/>
    <property type="project" value="UniProtKB-SubCell"/>
</dbReference>
<dbReference type="InParanoid" id="Q5B5Q7"/>
<keyword evidence="2" id="KW-0805">Transcription regulation</keyword>
<dbReference type="PANTHER" id="PTHR37534">
    <property type="entry name" value="TRANSCRIPTIONAL ACTIVATOR PROTEIN UGA3"/>
    <property type="match status" value="1"/>
</dbReference>
<dbReference type="GeneID" id="2873544"/>
<name>Q5B5Q7_EMENI</name>
<dbReference type="SMART" id="SM00066">
    <property type="entry name" value="GAL4"/>
    <property type="match status" value="1"/>
</dbReference>
<dbReference type="HOGENOM" id="CLU_041955_0_0_1"/>
<reference evidence="8" key="2">
    <citation type="journal article" date="2009" name="Fungal Genet. Biol.">
        <title>The 2008 update of the Aspergillus nidulans genome annotation: a community effort.</title>
        <authorList>
            <person name="Wortman J.R."/>
            <person name="Gilsenan J.M."/>
            <person name="Joardar V."/>
            <person name="Deegan J."/>
            <person name="Clutterbuck J."/>
            <person name="Andersen M.R."/>
            <person name="Archer D."/>
            <person name="Bencina M."/>
            <person name="Braus G."/>
            <person name="Coutinho P."/>
            <person name="von Dohren H."/>
            <person name="Doonan J."/>
            <person name="Driessen A.J."/>
            <person name="Durek P."/>
            <person name="Espeso E."/>
            <person name="Fekete E."/>
            <person name="Flipphi M."/>
            <person name="Estrada C.G."/>
            <person name="Geysens S."/>
            <person name="Goldman G."/>
            <person name="de Groot P.W."/>
            <person name="Hansen K."/>
            <person name="Harris S.D."/>
            <person name="Heinekamp T."/>
            <person name="Helmstaedt K."/>
            <person name="Henrissat B."/>
            <person name="Hofmann G."/>
            <person name="Homan T."/>
            <person name="Horio T."/>
            <person name="Horiuchi H."/>
            <person name="James S."/>
            <person name="Jones M."/>
            <person name="Karaffa L."/>
            <person name="Karanyi Z."/>
            <person name="Kato M."/>
            <person name="Keller N."/>
            <person name="Kelly D.E."/>
            <person name="Kiel J.A."/>
            <person name="Kim J.M."/>
            <person name="van der Klei I.J."/>
            <person name="Klis F.M."/>
            <person name="Kovalchuk A."/>
            <person name="Krasevec N."/>
            <person name="Kubicek C.P."/>
            <person name="Liu B."/>
            <person name="Maccabe A."/>
            <person name="Meyer V."/>
            <person name="Mirabito P."/>
            <person name="Miskei M."/>
            <person name="Mos M."/>
            <person name="Mullins J."/>
            <person name="Nelson D.R."/>
            <person name="Nielsen J."/>
            <person name="Oakley B.R."/>
            <person name="Osmani S.A."/>
            <person name="Pakula T."/>
            <person name="Paszewski A."/>
            <person name="Paulsen I."/>
            <person name="Pilsyk S."/>
            <person name="Pocsi I."/>
            <person name="Punt P.J."/>
            <person name="Ram A.F."/>
            <person name="Ren Q."/>
            <person name="Robellet X."/>
            <person name="Robson G."/>
            <person name="Seiboth B."/>
            <person name="van Solingen P."/>
            <person name="Specht T."/>
            <person name="Sun J."/>
            <person name="Taheri-Talesh N."/>
            <person name="Takeshita N."/>
            <person name="Ussery D."/>
            <person name="vanKuyk P.A."/>
            <person name="Visser H."/>
            <person name="van de Vondervoort P.J."/>
            <person name="de Vries R.P."/>
            <person name="Walton J."/>
            <person name="Xiang X."/>
            <person name="Xiong Y."/>
            <person name="Zeng A.P."/>
            <person name="Brandt B.W."/>
            <person name="Cornell M.J."/>
            <person name="van den Hondel C.A."/>
            <person name="Visser J."/>
            <person name="Oliver S.G."/>
            <person name="Turner G."/>
        </authorList>
    </citation>
    <scope>GENOME REANNOTATION</scope>
    <source>
        <strain evidence="8">FGSC A4 / ATCC 38163 / CBS 112.46 / NRRL 194 / M139</strain>
    </source>
</reference>
<reference evidence="8" key="1">
    <citation type="journal article" date="2005" name="Nature">
        <title>Sequencing of Aspergillus nidulans and comparative analysis with A. fumigatus and A. oryzae.</title>
        <authorList>
            <person name="Galagan J.E."/>
            <person name="Calvo S.E."/>
            <person name="Cuomo C."/>
            <person name="Ma L.J."/>
            <person name="Wortman J.R."/>
            <person name="Batzoglou S."/>
            <person name="Lee S.I."/>
            <person name="Basturkmen M."/>
            <person name="Spevak C.C."/>
            <person name="Clutterbuck J."/>
            <person name="Kapitonov V."/>
            <person name="Jurka J."/>
            <person name="Scazzocchio C."/>
            <person name="Farman M."/>
            <person name="Butler J."/>
            <person name="Purcell S."/>
            <person name="Harris S."/>
            <person name="Braus G.H."/>
            <person name="Draht O."/>
            <person name="Busch S."/>
            <person name="D'Enfert C."/>
            <person name="Bouchier C."/>
            <person name="Goldman G.H."/>
            <person name="Bell-Pedersen D."/>
            <person name="Griffiths-Jones S."/>
            <person name="Doonan J.H."/>
            <person name="Yu J."/>
            <person name="Vienken K."/>
            <person name="Pain A."/>
            <person name="Freitag M."/>
            <person name="Selker E.U."/>
            <person name="Archer D.B."/>
            <person name="Penalva M.A."/>
            <person name="Oakley B.R."/>
            <person name="Momany M."/>
            <person name="Tanaka T."/>
            <person name="Kumagai T."/>
            <person name="Asai K."/>
            <person name="Machida M."/>
            <person name="Nierman W.C."/>
            <person name="Denning D.W."/>
            <person name="Caddick M."/>
            <person name="Hynes M."/>
            <person name="Paoletti M."/>
            <person name="Fischer R."/>
            <person name="Miller B."/>
            <person name="Dyer P."/>
            <person name="Sachs M.S."/>
            <person name="Osmani S.A."/>
            <person name="Birren B.W."/>
        </authorList>
    </citation>
    <scope>NUCLEOTIDE SEQUENCE [LARGE SCALE GENOMIC DNA]</scope>
    <source>
        <strain evidence="8">FGSC A4 / ATCC 38163 / CBS 112.46 / NRRL 194 / M139</strain>
    </source>
</reference>
<feature type="domain" description="Zn(2)-C6 fungal-type" evidence="6">
    <location>
        <begin position="16"/>
        <end position="46"/>
    </location>
</feature>
<organism evidence="7 8">
    <name type="scientific">Emericella nidulans (strain FGSC A4 / ATCC 38163 / CBS 112.46 / NRRL 194 / M139)</name>
    <name type="common">Aspergillus nidulans</name>
    <dbReference type="NCBI Taxonomy" id="227321"/>
    <lineage>
        <taxon>Eukaryota</taxon>
        <taxon>Fungi</taxon>
        <taxon>Dikarya</taxon>
        <taxon>Ascomycota</taxon>
        <taxon>Pezizomycotina</taxon>
        <taxon>Eurotiomycetes</taxon>
        <taxon>Eurotiomycetidae</taxon>
        <taxon>Eurotiales</taxon>
        <taxon>Aspergillaceae</taxon>
        <taxon>Aspergillus</taxon>
        <taxon>Aspergillus subgen. Nidulantes</taxon>
    </lineage>
</organism>
<comment type="subcellular location">
    <subcellularLocation>
        <location evidence="1">Nucleus</location>
    </subcellularLocation>
</comment>
<keyword evidence="3" id="KW-0238">DNA-binding</keyword>
<dbReference type="SUPFAM" id="SSF57701">
    <property type="entry name" value="Zn2/Cys6 DNA-binding domain"/>
    <property type="match status" value="1"/>
</dbReference>
<dbReference type="GO" id="GO:0008270">
    <property type="term" value="F:zinc ion binding"/>
    <property type="evidence" value="ECO:0007669"/>
    <property type="project" value="InterPro"/>
</dbReference>
<evidence type="ECO:0000313" key="7">
    <source>
        <dbReference type="EMBL" id="CBF74658.1"/>
    </source>
</evidence>
<dbReference type="InterPro" id="IPR021858">
    <property type="entry name" value="Fun_TF"/>
</dbReference>
<evidence type="ECO:0000313" key="8">
    <source>
        <dbReference type="Proteomes" id="UP000000560"/>
    </source>
</evidence>
<dbReference type="InterPro" id="IPR036864">
    <property type="entry name" value="Zn2-C6_fun-type_DNA-bd_sf"/>
</dbReference>
<evidence type="ECO:0000256" key="5">
    <source>
        <dbReference type="ARBA" id="ARBA00023242"/>
    </source>
</evidence>
<dbReference type="Gene3D" id="4.10.240.10">
    <property type="entry name" value="Zn(2)-C6 fungal-type DNA-binding domain"/>
    <property type="match status" value="1"/>
</dbReference>
<proteinExistence type="predicted"/>
<dbReference type="GO" id="GO:0000981">
    <property type="term" value="F:DNA-binding transcription factor activity, RNA polymerase II-specific"/>
    <property type="evidence" value="ECO:0007669"/>
    <property type="project" value="InterPro"/>
</dbReference>
<evidence type="ECO:0000256" key="4">
    <source>
        <dbReference type="ARBA" id="ARBA00023163"/>
    </source>
</evidence>
<dbReference type="eggNOG" id="ENOG502RXA0">
    <property type="taxonomic scope" value="Eukaryota"/>
</dbReference>
<keyword evidence="5" id="KW-0539">Nucleus</keyword>
<dbReference type="EMBL" id="BN001302">
    <property type="protein sequence ID" value="CBF74658.1"/>
    <property type="molecule type" value="Genomic_DNA"/>
</dbReference>
<evidence type="ECO:0000256" key="2">
    <source>
        <dbReference type="ARBA" id="ARBA00023015"/>
    </source>
</evidence>
<accession>Q5B5Q7</accession>
<dbReference type="OrthoDB" id="3251668at2759"/>
<evidence type="ECO:0000256" key="3">
    <source>
        <dbReference type="ARBA" id="ARBA00023125"/>
    </source>
</evidence>
<dbReference type="AlphaFoldDB" id="Q5B5Q7"/>
<dbReference type="InterPro" id="IPR001138">
    <property type="entry name" value="Zn2Cys6_DnaBD"/>
</dbReference>
<dbReference type="KEGG" id="ani:ANIA_04123"/>
<dbReference type="Pfam" id="PF00172">
    <property type="entry name" value="Zn_clus"/>
    <property type="match status" value="1"/>
</dbReference>
<sequence length="468" mass="52771">MPPRTPPKRQRTVAGSCWQCKTRRVKCDLTSPECRRCLVSGTSCSYGKLRVRWSSKPAKGLPPGYQLDVAGSPLLRSPTSQNSLTESERKALEYFQFAVWPLFSTSFDPCPPPIRLALDCQPVLLTMCELAEAHRAHREQWSRQGTEVIPSKRLNCLTAVRKQLEGSASDTQGLSCVLLAVLLLYFLDGYIECTAQSASTGSHRVGVRAIVENLGGFSAFYDQGHQDDVHMLLSQFASTDLTRALLDDRAPCLPADIWLHIEQGTVWWEKQRYGETTLASIFHTMAEMGFYRQSLRVNSLEISTEQVRRFESVLQPRFVTFSTYHLTNETAHLVKQGGALEAMQPLAFARAFQHSALIFLYRAICGLPARHFLVQQHVQSCLECMGGIKRTSKTHNCIVFPLYVAGAHVFHPEQQGFILQKMDDIYETLRFDSLLSIRAALEELWLSPQHEGSWAQMFSRLGQDVLVL</sequence>
<dbReference type="GO" id="GO:0003677">
    <property type="term" value="F:DNA binding"/>
    <property type="evidence" value="ECO:0007669"/>
    <property type="project" value="UniProtKB-KW"/>
</dbReference>
<dbReference type="OMA" id="TVEGSCW"/>
<dbReference type="VEuPathDB" id="FungiDB:AN4123"/>
<keyword evidence="8" id="KW-1185">Reference proteome</keyword>
<dbReference type="RefSeq" id="XP_661727.1">
    <property type="nucleotide sequence ID" value="XM_656635.1"/>
</dbReference>
<protein>
    <submittedName>
        <fullName evidence="7">Zn(II)2Cys6 transcription factor (Eurofung)</fullName>
    </submittedName>
</protein>
<evidence type="ECO:0000259" key="6">
    <source>
        <dbReference type="PROSITE" id="PS50048"/>
    </source>
</evidence>